<dbReference type="PANTHER" id="PTHR33050">
    <property type="entry name" value="REVERSE TRANSCRIPTASE DOMAIN-CONTAINING PROTEIN"/>
    <property type="match status" value="1"/>
</dbReference>
<organism evidence="4 5">
    <name type="scientific">Symbiodinium microadriaticum</name>
    <name type="common">Dinoflagellate</name>
    <name type="synonym">Zooxanthella microadriatica</name>
    <dbReference type="NCBI Taxonomy" id="2951"/>
    <lineage>
        <taxon>Eukaryota</taxon>
        <taxon>Sar</taxon>
        <taxon>Alveolata</taxon>
        <taxon>Dinophyceae</taxon>
        <taxon>Suessiales</taxon>
        <taxon>Symbiodiniaceae</taxon>
        <taxon>Symbiodinium</taxon>
    </lineage>
</organism>
<dbReference type="GO" id="GO:0003676">
    <property type="term" value="F:nucleic acid binding"/>
    <property type="evidence" value="ECO:0007669"/>
    <property type="project" value="InterPro"/>
</dbReference>
<protein>
    <recommendedName>
        <fullName evidence="3">CCHC-type domain-containing protein</fullName>
    </recommendedName>
</protein>
<evidence type="ECO:0000259" key="3">
    <source>
        <dbReference type="PROSITE" id="PS50158"/>
    </source>
</evidence>
<evidence type="ECO:0000256" key="2">
    <source>
        <dbReference type="SAM" id="MobiDB-lite"/>
    </source>
</evidence>
<feature type="compositionally biased region" description="Basic and acidic residues" evidence="2">
    <location>
        <begin position="893"/>
        <end position="906"/>
    </location>
</feature>
<gene>
    <name evidence="4" type="ORF">AK812_SmicGene44763</name>
</gene>
<dbReference type="OrthoDB" id="447593at2759"/>
<dbReference type="PANTHER" id="PTHR33050:SF7">
    <property type="entry name" value="RIBONUCLEASE H"/>
    <property type="match status" value="1"/>
</dbReference>
<dbReference type="InterPro" id="IPR001878">
    <property type="entry name" value="Znf_CCHC"/>
</dbReference>
<dbReference type="SUPFAM" id="SSF56672">
    <property type="entry name" value="DNA/RNA polymerases"/>
    <property type="match status" value="1"/>
</dbReference>
<proteinExistence type="predicted"/>
<feature type="compositionally biased region" description="Basic residues" evidence="2">
    <location>
        <begin position="907"/>
        <end position="919"/>
    </location>
</feature>
<keyword evidence="5" id="KW-1185">Reference proteome</keyword>
<accession>A0A1Q9BXL2</accession>
<sequence>MHRPSSEVKLVTPLQIMKIRSAQSQRWMTRAAELEKAEAAFKQSLPPHIRASLKHKRILLFKEMLEAAHYPDKAVADDMASGFNLVGHLELPAGWAPDFRPASISAADLAALSRDGNQQIVRDVASSSSFTEELWQKSMEEVSKGWSEGPFSFDELPEGAIISKRFAIQQGQKVRPIDDLSQSLLNAAFGSEGKIQLHDTETIAAALLLFLRRHKSGLLGKTIDLKSAYRQLPLSSEALEMSFIAVKNPQTGEVQFFRLLCLPFGAVAAVHAFIRVSLALCHLGQTFWLLPWSAFYDDFTLLSTKALSSSSEKSAAFLLDLLGFDFDRDGDKAQPFGSIFRALGVEFNLQDKEGQSFEVANTKERTEELARDLGELASKERICPKAWNKIRGRLHFVAGQLAGRVPKRLMRRISDVVSSPSYWQHEDRAEVSNFLRQLQDYVVESRPRTLRAHTSETLYLFTDASQEGVGGQDMGLGAVLLNQEGRVLAWFGVLLPSPLAVALTSNKQKVINELESLTVLLSFALCKPLLQERHVMSYIDNEAARVTLLRMSSESQALTLLAGACAVLEDQLAMVPWYGRVPSRSNIADKPSRLDFTGLRPDARIPDARVLAQAGDIIRCIQDALRRLDAVLNRMSEMMAASTNAATVAAAALQSMQNVQAFTSAKSGLEGRDLLKILPKPDTFKCDKADDEHSKWHAWWWTFRQYLVAVDPNFDGEIATVERSLNTPVVIMSAEQQARSFQLYALLSALIKGRAFQTVKQISGQQGYEALRMLLLQYQPASRVRSLGILSALTQIKGFNPKEPYLPQILELERAFEQYAIASGEDVPPSLKSALLLRSLSGVMRQHICAALPEDASYSVLREAVLRYERVQFKWGVNNVFAQDSVLLGHRQHHDESTPMEIDRVGKGKYGKPSHGKGSKGKDQKGKGKDGKGKGKGGGKGKPWQAQDWRSNGKGNKGKDPKGGKGKGKGGGKGRLDPDVCGNCGRRGHWKNECWFQPQGRVQQVADDGQQSQALPSSAASTVSQ</sequence>
<dbReference type="Gene3D" id="4.10.60.10">
    <property type="entry name" value="Zinc finger, CCHC-type"/>
    <property type="match status" value="1"/>
</dbReference>
<dbReference type="EMBL" id="LSRX01002486">
    <property type="protein sequence ID" value="OLP75433.1"/>
    <property type="molecule type" value="Genomic_DNA"/>
</dbReference>
<feature type="region of interest" description="Disordered" evidence="2">
    <location>
        <begin position="1003"/>
        <end position="1025"/>
    </location>
</feature>
<dbReference type="InterPro" id="IPR043502">
    <property type="entry name" value="DNA/RNA_pol_sf"/>
</dbReference>
<feature type="non-terminal residue" evidence="4">
    <location>
        <position position="1025"/>
    </location>
</feature>
<reference evidence="4 5" key="1">
    <citation type="submission" date="2016-02" db="EMBL/GenBank/DDBJ databases">
        <title>Genome analysis of coral dinoflagellate symbionts highlights evolutionary adaptations to a symbiotic lifestyle.</title>
        <authorList>
            <person name="Aranda M."/>
            <person name="Li Y."/>
            <person name="Liew Y.J."/>
            <person name="Baumgarten S."/>
            <person name="Simakov O."/>
            <person name="Wilson M."/>
            <person name="Piel J."/>
            <person name="Ashoor H."/>
            <person name="Bougouffa S."/>
            <person name="Bajic V.B."/>
            <person name="Ryu T."/>
            <person name="Ravasi T."/>
            <person name="Bayer T."/>
            <person name="Micklem G."/>
            <person name="Kim H."/>
            <person name="Bhak J."/>
            <person name="Lajeunesse T.C."/>
            <person name="Voolstra C.R."/>
        </authorList>
    </citation>
    <scope>NUCLEOTIDE SEQUENCE [LARGE SCALE GENOMIC DNA]</scope>
    <source>
        <strain evidence="4 5">CCMP2467</strain>
    </source>
</reference>
<dbReference type="InterPro" id="IPR052055">
    <property type="entry name" value="Hepadnavirus_pol/RT"/>
</dbReference>
<evidence type="ECO:0000313" key="4">
    <source>
        <dbReference type="EMBL" id="OLP75433.1"/>
    </source>
</evidence>
<keyword evidence="1" id="KW-0862">Zinc</keyword>
<dbReference type="AlphaFoldDB" id="A0A1Q9BXL2"/>
<comment type="caution">
    <text evidence="4">The sequence shown here is derived from an EMBL/GenBank/DDBJ whole genome shotgun (WGS) entry which is preliminary data.</text>
</comment>
<keyword evidence="1" id="KW-0863">Zinc-finger</keyword>
<dbReference type="InterPro" id="IPR036875">
    <property type="entry name" value="Znf_CCHC_sf"/>
</dbReference>
<dbReference type="SUPFAM" id="SSF57756">
    <property type="entry name" value="Retrovirus zinc finger-like domains"/>
    <property type="match status" value="1"/>
</dbReference>
<dbReference type="PROSITE" id="PS50158">
    <property type="entry name" value="ZF_CCHC"/>
    <property type="match status" value="1"/>
</dbReference>
<dbReference type="Proteomes" id="UP000186817">
    <property type="component" value="Unassembled WGS sequence"/>
</dbReference>
<name>A0A1Q9BXL2_SYMMI</name>
<feature type="compositionally biased region" description="Basic and acidic residues" evidence="2">
    <location>
        <begin position="920"/>
        <end position="933"/>
    </location>
</feature>
<feature type="region of interest" description="Disordered" evidence="2">
    <location>
        <begin position="892"/>
        <end position="991"/>
    </location>
</feature>
<dbReference type="GO" id="GO:0008270">
    <property type="term" value="F:zinc ion binding"/>
    <property type="evidence" value="ECO:0007669"/>
    <property type="project" value="UniProtKB-KW"/>
</dbReference>
<feature type="compositionally biased region" description="Low complexity" evidence="2">
    <location>
        <begin position="1010"/>
        <end position="1025"/>
    </location>
</feature>
<evidence type="ECO:0000256" key="1">
    <source>
        <dbReference type="PROSITE-ProRule" id="PRU00047"/>
    </source>
</evidence>
<keyword evidence="1" id="KW-0479">Metal-binding</keyword>
<evidence type="ECO:0000313" key="5">
    <source>
        <dbReference type="Proteomes" id="UP000186817"/>
    </source>
</evidence>
<feature type="domain" description="CCHC-type" evidence="3">
    <location>
        <begin position="981"/>
        <end position="994"/>
    </location>
</feature>